<accession>A0A1E7KMI8</accession>
<comment type="caution">
    <text evidence="1">The sequence shown here is derived from an EMBL/GenBank/DDBJ whole genome shotgun (WGS) entry which is preliminary data.</text>
</comment>
<name>A0A1E7KMI8_9ACTN</name>
<keyword evidence="2" id="KW-1185">Reference proteome</keyword>
<reference evidence="1 2" key="1">
    <citation type="journal article" date="2016" name="Front. Microbiol.">
        <title>Comparative Genomics Analysis of Streptomyces Species Reveals Their Adaptation to the Marine Environment and Their Diversity at the Genomic Level.</title>
        <authorList>
            <person name="Tian X."/>
            <person name="Zhang Z."/>
            <person name="Yang T."/>
            <person name="Chen M."/>
            <person name="Li J."/>
            <person name="Chen F."/>
            <person name="Yang J."/>
            <person name="Li W."/>
            <person name="Zhang B."/>
            <person name="Zhang Z."/>
            <person name="Wu J."/>
            <person name="Zhang C."/>
            <person name="Long L."/>
            <person name="Xiao J."/>
        </authorList>
    </citation>
    <scope>NUCLEOTIDE SEQUENCE [LARGE SCALE GENOMIC DNA]</scope>
    <source>
        <strain evidence="1 2">SCSIO 02100</strain>
    </source>
</reference>
<dbReference type="SUPFAM" id="SSF52540">
    <property type="entry name" value="P-loop containing nucleoside triphosphate hydrolases"/>
    <property type="match status" value="1"/>
</dbReference>
<dbReference type="RefSeq" id="WP_070195226.1">
    <property type="nucleotide sequence ID" value="NZ_LJGU01000104.1"/>
</dbReference>
<gene>
    <name evidence="1" type="ORF">AN216_04260</name>
</gene>
<evidence type="ECO:0008006" key="3">
    <source>
        <dbReference type="Google" id="ProtNLM"/>
    </source>
</evidence>
<evidence type="ECO:0000313" key="2">
    <source>
        <dbReference type="Proteomes" id="UP000176101"/>
    </source>
</evidence>
<dbReference type="AlphaFoldDB" id="A0A1E7KMI8"/>
<dbReference type="EMBL" id="LJGU01000104">
    <property type="protein sequence ID" value="OEV05192.1"/>
    <property type="molecule type" value="Genomic_DNA"/>
</dbReference>
<evidence type="ECO:0000313" key="1">
    <source>
        <dbReference type="EMBL" id="OEV05192.1"/>
    </source>
</evidence>
<organism evidence="1 2">
    <name type="scientific">Streptomyces oceani</name>
    <dbReference type="NCBI Taxonomy" id="1075402"/>
    <lineage>
        <taxon>Bacteria</taxon>
        <taxon>Bacillati</taxon>
        <taxon>Actinomycetota</taxon>
        <taxon>Actinomycetes</taxon>
        <taxon>Kitasatosporales</taxon>
        <taxon>Streptomycetaceae</taxon>
        <taxon>Streptomyces</taxon>
    </lineage>
</organism>
<dbReference type="InterPro" id="IPR027417">
    <property type="entry name" value="P-loop_NTPase"/>
</dbReference>
<dbReference type="InterPro" id="IPR040632">
    <property type="entry name" value="Sulfotransfer_4"/>
</dbReference>
<protein>
    <recommendedName>
        <fullName evidence="3">Sulfotransferase family protein</fullName>
    </recommendedName>
</protein>
<dbReference type="PATRIC" id="fig|1075402.3.peg.3509"/>
<dbReference type="PANTHER" id="PTHR36978:SF4">
    <property type="entry name" value="P-LOOP CONTAINING NUCLEOSIDE TRIPHOSPHATE HYDROLASE PROTEIN"/>
    <property type="match status" value="1"/>
</dbReference>
<sequence length="234" mass="25851">MLDIIGAGFARTGTGSLKAALERLGYGPCHHMRELFESPRQTALWSAVADGGPVDWSEVYAGYRATTDLPGAAYWRELAAARPTAKVILTVRDPQRWYASVRDNIHPSAQGDAALDGRHDVLPHLRDLEETVRKIVWDGFFAGEFTDEARAIRAFEEHNAAVRREVDPERLLVFEVAQGWEPLCSFLGVEIPDEPFPHENDSATFREMVAARFAELRATGTSEATGAGEATAER</sequence>
<dbReference type="PANTHER" id="PTHR36978">
    <property type="entry name" value="P-LOOP CONTAINING NUCLEOTIDE TRIPHOSPHATE HYDROLASE"/>
    <property type="match status" value="1"/>
</dbReference>
<dbReference type="STRING" id="1075402.AN216_04260"/>
<dbReference type="Proteomes" id="UP000176101">
    <property type="component" value="Unassembled WGS sequence"/>
</dbReference>
<dbReference type="Gene3D" id="3.40.50.300">
    <property type="entry name" value="P-loop containing nucleotide triphosphate hydrolases"/>
    <property type="match status" value="1"/>
</dbReference>
<proteinExistence type="predicted"/>
<dbReference type="Pfam" id="PF17784">
    <property type="entry name" value="Sulfotransfer_4"/>
    <property type="match status" value="1"/>
</dbReference>